<organism evidence="1 2">
    <name type="scientific">Pluteus cervinus</name>
    <dbReference type="NCBI Taxonomy" id="181527"/>
    <lineage>
        <taxon>Eukaryota</taxon>
        <taxon>Fungi</taxon>
        <taxon>Dikarya</taxon>
        <taxon>Basidiomycota</taxon>
        <taxon>Agaricomycotina</taxon>
        <taxon>Agaricomycetes</taxon>
        <taxon>Agaricomycetidae</taxon>
        <taxon>Agaricales</taxon>
        <taxon>Pluteineae</taxon>
        <taxon>Pluteaceae</taxon>
        <taxon>Pluteus</taxon>
    </lineage>
</organism>
<evidence type="ECO:0000313" key="1">
    <source>
        <dbReference type="EMBL" id="TFK65934.1"/>
    </source>
</evidence>
<dbReference type="EMBL" id="ML208421">
    <property type="protein sequence ID" value="TFK65934.1"/>
    <property type="molecule type" value="Genomic_DNA"/>
</dbReference>
<proteinExistence type="predicted"/>
<protein>
    <submittedName>
        <fullName evidence="1">PHP domain-like protein</fullName>
    </submittedName>
</protein>
<reference evidence="1 2" key="1">
    <citation type="journal article" date="2019" name="Nat. Ecol. Evol.">
        <title>Megaphylogeny resolves global patterns of mushroom evolution.</title>
        <authorList>
            <person name="Varga T."/>
            <person name="Krizsan K."/>
            <person name="Foldi C."/>
            <person name="Dima B."/>
            <person name="Sanchez-Garcia M."/>
            <person name="Sanchez-Ramirez S."/>
            <person name="Szollosi G.J."/>
            <person name="Szarkandi J.G."/>
            <person name="Papp V."/>
            <person name="Albert L."/>
            <person name="Andreopoulos W."/>
            <person name="Angelini C."/>
            <person name="Antonin V."/>
            <person name="Barry K.W."/>
            <person name="Bougher N.L."/>
            <person name="Buchanan P."/>
            <person name="Buyck B."/>
            <person name="Bense V."/>
            <person name="Catcheside P."/>
            <person name="Chovatia M."/>
            <person name="Cooper J."/>
            <person name="Damon W."/>
            <person name="Desjardin D."/>
            <person name="Finy P."/>
            <person name="Geml J."/>
            <person name="Haridas S."/>
            <person name="Hughes K."/>
            <person name="Justo A."/>
            <person name="Karasinski D."/>
            <person name="Kautmanova I."/>
            <person name="Kiss B."/>
            <person name="Kocsube S."/>
            <person name="Kotiranta H."/>
            <person name="LaButti K.M."/>
            <person name="Lechner B.E."/>
            <person name="Liimatainen K."/>
            <person name="Lipzen A."/>
            <person name="Lukacs Z."/>
            <person name="Mihaltcheva S."/>
            <person name="Morgado L.N."/>
            <person name="Niskanen T."/>
            <person name="Noordeloos M.E."/>
            <person name="Ohm R.A."/>
            <person name="Ortiz-Santana B."/>
            <person name="Ovrebo C."/>
            <person name="Racz N."/>
            <person name="Riley R."/>
            <person name="Savchenko A."/>
            <person name="Shiryaev A."/>
            <person name="Soop K."/>
            <person name="Spirin V."/>
            <person name="Szebenyi C."/>
            <person name="Tomsovsky M."/>
            <person name="Tulloss R.E."/>
            <person name="Uehling J."/>
            <person name="Grigoriev I.V."/>
            <person name="Vagvolgyi C."/>
            <person name="Papp T."/>
            <person name="Martin F.M."/>
            <person name="Miettinen O."/>
            <person name="Hibbett D.S."/>
            <person name="Nagy L.G."/>
        </authorList>
    </citation>
    <scope>NUCLEOTIDE SEQUENCE [LARGE SCALE GENOMIC DNA]</scope>
    <source>
        <strain evidence="1 2">NL-1719</strain>
    </source>
</reference>
<gene>
    <name evidence="1" type="ORF">BDN72DRAFT_889264</name>
</gene>
<name>A0ACD3AJW8_9AGAR</name>
<accession>A0ACD3AJW8</accession>
<keyword evidence="2" id="KW-1185">Reference proteome</keyword>
<evidence type="ECO:0000313" key="2">
    <source>
        <dbReference type="Proteomes" id="UP000308600"/>
    </source>
</evidence>
<sequence>MYCDLFVPVPPPLLFRSQNPAPNASKKGKAKQQPPQNKATGQAASNQSSAGRGADALFTAAQLSALEKRVDMLIHLGYSVLALTQTVYHKFEAKTHVNTVDCLVEHFESRFSAGKQTNGSGAAVGTGTLLLKRLNIVLNEESEKGFGLTAQNTQLLSAYDILSLTPTTPGALSLACLTHTLPTPLTTHIISLPLPAAGSSFSTSSAVSRIKHTLVRTAKRNGAAFEVAYVGSLGGEGVDALNESGEDSGLSGSNVSANVRSDVKRNWWTGAREIVRVAKGSGIIVSGGVADPMDLRAPRDVGNLMTLLGLSQDKAHEAITKTPKGIVLRSQTRKTYRAILSEPRVVIPQQIAADSATISDTRASPAGTSDTSSARKRPREEDMDTEDPGDNSAAPPTNSLRPLAPQPTTGHASVNSSSGSGDLTGSKKKKRKKNRESKS</sequence>
<dbReference type="Proteomes" id="UP000308600">
    <property type="component" value="Unassembled WGS sequence"/>
</dbReference>